<evidence type="ECO:0000313" key="1">
    <source>
        <dbReference type="EMBL" id="CAG8641076.1"/>
    </source>
</evidence>
<keyword evidence="2" id="KW-1185">Reference proteome</keyword>
<evidence type="ECO:0000313" key="2">
    <source>
        <dbReference type="Proteomes" id="UP000789739"/>
    </source>
</evidence>
<reference evidence="1" key="1">
    <citation type="submission" date="2021-06" db="EMBL/GenBank/DDBJ databases">
        <authorList>
            <person name="Kallberg Y."/>
            <person name="Tangrot J."/>
            <person name="Rosling A."/>
        </authorList>
    </citation>
    <scope>NUCLEOTIDE SEQUENCE</scope>
    <source>
        <strain evidence="1">BR232B</strain>
    </source>
</reference>
<dbReference type="AlphaFoldDB" id="A0A9N9GZF4"/>
<sequence>MSSKKDADSFMGDKATEHFNYKTELEKIIVQIALKLRSVSLALSLRLHTSDSHSTHSFPAQLARSTPSRSIIHPQQETLPADMDLATGKNDRIGNGMGAPGTLVNLIPVASNETCIHLQQILVTET</sequence>
<organism evidence="1 2">
    <name type="scientific">Paraglomus brasilianum</name>
    <dbReference type="NCBI Taxonomy" id="144538"/>
    <lineage>
        <taxon>Eukaryota</taxon>
        <taxon>Fungi</taxon>
        <taxon>Fungi incertae sedis</taxon>
        <taxon>Mucoromycota</taxon>
        <taxon>Glomeromycotina</taxon>
        <taxon>Glomeromycetes</taxon>
        <taxon>Paraglomerales</taxon>
        <taxon>Paraglomeraceae</taxon>
        <taxon>Paraglomus</taxon>
    </lineage>
</organism>
<dbReference type="Proteomes" id="UP000789739">
    <property type="component" value="Unassembled WGS sequence"/>
</dbReference>
<comment type="caution">
    <text evidence="1">The sequence shown here is derived from an EMBL/GenBank/DDBJ whole genome shotgun (WGS) entry which is preliminary data.</text>
</comment>
<name>A0A9N9GZF4_9GLOM</name>
<protein>
    <submittedName>
        <fullName evidence="1">8946_t:CDS:1</fullName>
    </submittedName>
</protein>
<gene>
    <name evidence="1" type="ORF">PBRASI_LOCUS9774</name>
</gene>
<dbReference type="EMBL" id="CAJVPI010002329">
    <property type="protein sequence ID" value="CAG8641076.1"/>
    <property type="molecule type" value="Genomic_DNA"/>
</dbReference>
<proteinExistence type="predicted"/>
<accession>A0A9N9GZF4</accession>